<evidence type="ECO:0000256" key="3">
    <source>
        <dbReference type="ARBA" id="ARBA00022654"/>
    </source>
</evidence>
<dbReference type="GO" id="GO:0061579">
    <property type="term" value="F:N-acyl homoserine lactone synthase activity"/>
    <property type="evidence" value="ECO:0007669"/>
    <property type="project" value="UniProtKB-EC"/>
</dbReference>
<dbReference type="PANTHER" id="PTHR39322:SF1">
    <property type="entry name" value="ISOVALERYL-HOMOSERINE LACTONE SYNTHASE"/>
    <property type="match status" value="1"/>
</dbReference>
<keyword evidence="5" id="KW-0949">S-adenosyl-L-methionine</keyword>
<dbReference type="AlphaFoldDB" id="J1QHD6"/>
<organism evidence="8 9">
    <name type="scientific">Alishewanella aestuarii B11</name>
    <dbReference type="NCBI Taxonomy" id="1197174"/>
    <lineage>
        <taxon>Bacteria</taxon>
        <taxon>Pseudomonadati</taxon>
        <taxon>Pseudomonadota</taxon>
        <taxon>Gammaproteobacteria</taxon>
        <taxon>Alteromonadales</taxon>
        <taxon>Alteromonadaceae</taxon>
        <taxon>Alishewanella</taxon>
    </lineage>
</organism>
<dbReference type="PANTHER" id="PTHR39322">
    <property type="entry name" value="ACYL-HOMOSERINE-LACTONE SYNTHASE"/>
    <property type="match status" value="1"/>
</dbReference>
<keyword evidence="9" id="KW-1185">Reference proteome</keyword>
<dbReference type="EC" id="2.3.1.184" evidence="1"/>
<accession>J1QHD6</accession>
<dbReference type="Gene3D" id="3.40.630.30">
    <property type="match status" value="1"/>
</dbReference>
<gene>
    <name evidence="8" type="ORF">AEST_20280</name>
</gene>
<dbReference type="GO" id="GO:0009372">
    <property type="term" value="P:quorum sensing"/>
    <property type="evidence" value="ECO:0007669"/>
    <property type="project" value="UniProtKB-KW"/>
</dbReference>
<reference evidence="8 9" key="1">
    <citation type="journal article" date="2012" name="J. Bacteriol.">
        <title>Genome Sequence of Pectin-Degrading Alishewanella aestuarii Strain B11T, Isolated from Tidal Flat Sediment.</title>
        <authorList>
            <person name="Jung J."/>
            <person name="Choi S."/>
            <person name="Chun J."/>
            <person name="Park W."/>
        </authorList>
    </citation>
    <scope>NUCLEOTIDE SEQUENCE [LARGE SCALE GENOMIC DNA]</scope>
    <source>
        <strain evidence="8 9">B11</strain>
    </source>
</reference>
<dbReference type="InterPro" id="IPR001690">
    <property type="entry name" value="Autoind_synthase"/>
</dbReference>
<proteinExistence type="predicted"/>
<keyword evidence="4" id="KW-0808">Transferase</keyword>
<evidence type="ECO:0000313" key="8">
    <source>
        <dbReference type="EMBL" id="EJI84926.1"/>
    </source>
</evidence>
<dbReference type="InterPro" id="IPR022484">
    <property type="entry name" value="PEP-CTERM/exosrtase_acylTfrase"/>
</dbReference>
<name>J1QHD6_9ALTE</name>
<evidence type="ECO:0000256" key="2">
    <source>
        <dbReference type="ARBA" id="ARBA00018768"/>
    </source>
</evidence>
<dbReference type="Proteomes" id="UP000012043">
    <property type="component" value="Unassembled WGS sequence"/>
</dbReference>
<evidence type="ECO:0000313" key="9">
    <source>
        <dbReference type="Proteomes" id="UP000012043"/>
    </source>
</evidence>
<dbReference type="InterPro" id="IPR016181">
    <property type="entry name" value="Acyl_CoA_acyltransferase"/>
</dbReference>
<evidence type="ECO:0000256" key="5">
    <source>
        <dbReference type="ARBA" id="ARBA00022691"/>
    </source>
</evidence>
<sequence>MHSNSQASLALSLPQTAVPSEPLPQQGGHWALLFQRDFQIKRAVSSDEQQQSYRLRHQVYCEELGFEPTNANAIEQDHYDQRSAHYLLQHRQSHSLAGTMRMVYCRSAAEQLPVASYFAGSFTEPQLQPAAFAPDSICELSRLALAGEFRRQQQPHNPALSQLNPLQVSPNNSHYRYLAAGLYLAALEQAYSEGIAHAYAVVAPALARMLNRVGFQFRQISAPIELNGQRAAYYLDVNKSLYTLCDDYKLLRQVLAAQLAQVSLSGIR</sequence>
<keyword evidence="6" id="KW-0071">Autoinducer synthesis</keyword>
<evidence type="ECO:0000256" key="7">
    <source>
        <dbReference type="ARBA" id="ARBA00048576"/>
    </source>
</evidence>
<dbReference type="EMBL" id="ALAB01000027">
    <property type="protein sequence ID" value="EJI84926.1"/>
    <property type="molecule type" value="Genomic_DNA"/>
</dbReference>
<keyword evidence="3" id="KW-0673">Quorum sensing</keyword>
<dbReference type="PATRIC" id="fig|1197174.4.peg.1985"/>
<comment type="caution">
    <text evidence="8">The sequence shown here is derived from an EMBL/GenBank/DDBJ whole genome shotgun (WGS) entry which is preliminary data.</text>
</comment>
<protein>
    <recommendedName>
        <fullName evidence="2">Acyl-homoserine-lactone synthase</fullName>
        <ecNumber evidence="1">2.3.1.184</ecNumber>
    </recommendedName>
</protein>
<dbReference type="NCBIfam" id="TIGR03694">
    <property type="entry name" value="exosort_acyl"/>
    <property type="match status" value="1"/>
</dbReference>
<dbReference type="SUPFAM" id="SSF55729">
    <property type="entry name" value="Acyl-CoA N-acyltransferases (Nat)"/>
    <property type="match status" value="1"/>
</dbReference>
<dbReference type="GO" id="GO:0007165">
    <property type="term" value="P:signal transduction"/>
    <property type="evidence" value="ECO:0007669"/>
    <property type="project" value="TreeGrafter"/>
</dbReference>
<evidence type="ECO:0000256" key="1">
    <source>
        <dbReference type="ARBA" id="ARBA00012340"/>
    </source>
</evidence>
<dbReference type="Pfam" id="PF13444">
    <property type="entry name" value="Acetyltransf_5"/>
    <property type="match status" value="1"/>
</dbReference>
<evidence type="ECO:0000256" key="6">
    <source>
        <dbReference type="ARBA" id="ARBA00022929"/>
    </source>
</evidence>
<comment type="catalytic activity">
    <reaction evidence="7">
        <text>a fatty acyl-[ACP] + S-adenosyl-L-methionine = an N-acyl-L-homoserine lactone + S-methyl-5'-thioadenosine + holo-[ACP] + H(+)</text>
        <dbReference type="Rhea" id="RHEA:10096"/>
        <dbReference type="Rhea" id="RHEA-COMP:9685"/>
        <dbReference type="Rhea" id="RHEA-COMP:14125"/>
        <dbReference type="ChEBI" id="CHEBI:15378"/>
        <dbReference type="ChEBI" id="CHEBI:17509"/>
        <dbReference type="ChEBI" id="CHEBI:55474"/>
        <dbReference type="ChEBI" id="CHEBI:59789"/>
        <dbReference type="ChEBI" id="CHEBI:64479"/>
        <dbReference type="ChEBI" id="CHEBI:138651"/>
        <dbReference type="EC" id="2.3.1.184"/>
    </reaction>
</comment>
<evidence type="ECO:0000256" key="4">
    <source>
        <dbReference type="ARBA" id="ARBA00022679"/>
    </source>
</evidence>
<dbReference type="RefSeq" id="WP_008608843.1">
    <property type="nucleotide sequence ID" value="NZ_ALAB01000027.1"/>
</dbReference>